<gene>
    <name evidence="1" type="ORF">QAD02_017107</name>
</gene>
<sequence>MEGFGKGTLTKFVDSKPIVTKNPRMSPKFKKKTLSIMQVFVKNCPKGSIDLKDFTSHDVPKVNVSNHDRNMHQSLNESIIIDHNDEQNQGVEITTDSQSNDEETIKQTNNVPSVSASGPRIPAATPTLQRNGPRARGKLQLV</sequence>
<reference evidence="1" key="1">
    <citation type="submission" date="2023-04" db="EMBL/GenBank/DDBJ databases">
        <title>A chromosome-level genome assembly of the parasitoid wasp Eretmocerus hayati.</title>
        <authorList>
            <person name="Zhong Y."/>
            <person name="Liu S."/>
            <person name="Liu Y."/>
        </authorList>
    </citation>
    <scope>NUCLEOTIDE SEQUENCE</scope>
    <source>
        <strain evidence="1">ZJU_SS_LIU_2023</strain>
    </source>
</reference>
<organism evidence="1 2">
    <name type="scientific">Eretmocerus hayati</name>
    <dbReference type="NCBI Taxonomy" id="131215"/>
    <lineage>
        <taxon>Eukaryota</taxon>
        <taxon>Metazoa</taxon>
        <taxon>Ecdysozoa</taxon>
        <taxon>Arthropoda</taxon>
        <taxon>Hexapoda</taxon>
        <taxon>Insecta</taxon>
        <taxon>Pterygota</taxon>
        <taxon>Neoptera</taxon>
        <taxon>Endopterygota</taxon>
        <taxon>Hymenoptera</taxon>
        <taxon>Apocrita</taxon>
        <taxon>Proctotrupomorpha</taxon>
        <taxon>Chalcidoidea</taxon>
        <taxon>Aphelinidae</taxon>
        <taxon>Aphelininae</taxon>
        <taxon>Eretmocerus</taxon>
    </lineage>
</organism>
<keyword evidence="2" id="KW-1185">Reference proteome</keyword>
<protein>
    <submittedName>
        <fullName evidence="1">Uncharacterized protein</fullName>
    </submittedName>
</protein>
<comment type="caution">
    <text evidence="1">The sequence shown here is derived from an EMBL/GenBank/DDBJ whole genome shotgun (WGS) entry which is preliminary data.</text>
</comment>
<evidence type="ECO:0000313" key="2">
    <source>
        <dbReference type="Proteomes" id="UP001239111"/>
    </source>
</evidence>
<proteinExistence type="predicted"/>
<evidence type="ECO:0000313" key="1">
    <source>
        <dbReference type="EMBL" id="KAJ8681320.1"/>
    </source>
</evidence>
<name>A0ACC2PD28_9HYME</name>
<accession>A0ACC2PD28</accession>
<dbReference type="Proteomes" id="UP001239111">
    <property type="component" value="Chromosome 2"/>
</dbReference>
<dbReference type="EMBL" id="CM056742">
    <property type="protein sequence ID" value="KAJ8681320.1"/>
    <property type="molecule type" value="Genomic_DNA"/>
</dbReference>